<dbReference type="GO" id="GO:0003747">
    <property type="term" value="F:translation release factor activity"/>
    <property type="evidence" value="ECO:0007669"/>
    <property type="project" value="InterPro"/>
</dbReference>
<evidence type="ECO:0000313" key="7">
    <source>
        <dbReference type="EMBL" id="CAJ1382584.1"/>
    </source>
</evidence>
<dbReference type="SMART" id="SM00937">
    <property type="entry name" value="PCRF"/>
    <property type="match status" value="1"/>
</dbReference>
<dbReference type="EMBL" id="CAUJNA010000918">
    <property type="protein sequence ID" value="CAJ1382584.1"/>
    <property type="molecule type" value="Genomic_DNA"/>
</dbReference>
<protein>
    <recommendedName>
        <fullName evidence="6">NodB homology domain-containing protein</fullName>
    </recommendedName>
</protein>
<evidence type="ECO:0000256" key="1">
    <source>
        <dbReference type="ARBA" id="ARBA00010835"/>
    </source>
</evidence>
<keyword evidence="4" id="KW-0175">Coiled coil</keyword>
<keyword evidence="3" id="KW-0648">Protein biosynthesis</keyword>
<dbReference type="Pfam" id="PF00472">
    <property type="entry name" value="RF-1"/>
    <property type="match status" value="1"/>
</dbReference>
<feature type="region of interest" description="Disordered" evidence="5">
    <location>
        <begin position="692"/>
        <end position="739"/>
    </location>
</feature>
<evidence type="ECO:0000256" key="4">
    <source>
        <dbReference type="SAM" id="Coils"/>
    </source>
</evidence>
<feature type="compositionally biased region" description="Basic and acidic residues" evidence="5">
    <location>
        <begin position="709"/>
        <end position="733"/>
    </location>
</feature>
<dbReference type="InterPro" id="IPR050057">
    <property type="entry name" value="Prokaryotic/Mito_RF"/>
</dbReference>
<dbReference type="PANTHER" id="PTHR43804:SF7">
    <property type="entry name" value="LD18447P"/>
    <property type="match status" value="1"/>
</dbReference>
<dbReference type="SUPFAM" id="SSF75620">
    <property type="entry name" value="Release factor"/>
    <property type="match status" value="1"/>
</dbReference>
<feature type="compositionally biased region" description="Polar residues" evidence="5">
    <location>
        <begin position="657"/>
        <end position="671"/>
    </location>
</feature>
<dbReference type="Gene3D" id="3.30.70.1660">
    <property type="match status" value="1"/>
</dbReference>
<dbReference type="PROSITE" id="PS51677">
    <property type="entry name" value="NODB"/>
    <property type="match status" value="1"/>
</dbReference>
<keyword evidence="2" id="KW-0488">Methylation</keyword>
<dbReference type="GO" id="GO:0005975">
    <property type="term" value="P:carbohydrate metabolic process"/>
    <property type="evidence" value="ECO:0007669"/>
    <property type="project" value="InterPro"/>
</dbReference>
<feature type="coiled-coil region" evidence="4">
    <location>
        <begin position="438"/>
        <end position="480"/>
    </location>
</feature>
<accession>A0AA36I7S7</accession>
<dbReference type="InterPro" id="IPR005139">
    <property type="entry name" value="PCRF"/>
</dbReference>
<evidence type="ECO:0000256" key="5">
    <source>
        <dbReference type="SAM" id="MobiDB-lite"/>
    </source>
</evidence>
<dbReference type="Pfam" id="PF03462">
    <property type="entry name" value="PCRF"/>
    <property type="match status" value="1"/>
</dbReference>
<dbReference type="InterPro" id="IPR045853">
    <property type="entry name" value="Pep_chain_release_fac_I_sf"/>
</dbReference>
<proteinExistence type="inferred from homology"/>
<dbReference type="AlphaFoldDB" id="A0AA36I7S7"/>
<sequence>MSGWEGVGALSGELFSRNVVQNTFGRGLSNLSALSQSLGSFLESCVPQEPKALQDHTWKLGYSTGLKLYWEEFQEQEQAEERYKDLWWSKVLFDPDGHVVRCSTATLDPKGVGVASLIISARLRYAEGASSCPVTAMEQGEAPFIPPERLPGLPQALQLLWDKVASRSSISWFCASSLCYFDVAVHPGVQNSVALTIDDVPCRLGPKNSMLPEVQRLLKQYDAKATFMLMGKFIPGNEQDLISLLQAGHELGNHGLVDKSYASASREEFEAAVDECSSGIKSLQRSAGFPEAVRWFRAPHAKLSGVMSEVLKKKALTNVMCDTYACCPVIQDGDFIGSFLAKQAEHGSIIVIHMPEKGFREWCLLGLRQLLQQLQERQMKAVTVGKLAQLADWTFELRRVRHFSGALWHTHLLELLHQVPEELPAGKAASVLDSFRSLRQLEEQHLELQRQRDVEQQSEGEDLEELIHLYNSELQAVEARVHMRHDLLEKELFLFQRGEGRLEHHDAVADSRDAVMELAPGVGGQEAALFTAELMEMYERFADSRGWHFQVESLIEGQSESGVNFAAVRISGGGDEESAPFGWLRHESGVHRVQRVPLTERKGRMQTSSCAVVLLPVAEEEDFSLSPGDVQIEISKKSSGPGGQSVNAAHQAVRATHTPSGLSVRCTSSQSQFENKTRALEMLRTKLLDQQLSARAEKERSQRKGQRGTGDRSEKIRTYNFQRDEVTDHRLPKDQGGAGHSANDVLFGAGLEGILKAHKHHTRLAYLNHAVDLLKDELVPKNASVL</sequence>
<dbReference type="SUPFAM" id="SSF88713">
    <property type="entry name" value="Glycoside hydrolase/deacetylase"/>
    <property type="match status" value="1"/>
</dbReference>
<dbReference type="InterPro" id="IPR002509">
    <property type="entry name" value="NODB_dom"/>
</dbReference>
<reference evidence="7" key="1">
    <citation type="submission" date="2023-08" db="EMBL/GenBank/DDBJ databases">
        <authorList>
            <person name="Chen Y."/>
            <person name="Shah S."/>
            <person name="Dougan E. K."/>
            <person name="Thang M."/>
            <person name="Chan C."/>
        </authorList>
    </citation>
    <scope>NUCLEOTIDE SEQUENCE</scope>
</reference>
<dbReference type="PANTHER" id="PTHR43804">
    <property type="entry name" value="LD18447P"/>
    <property type="match status" value="1"/>
</dbReference>
<organism evidence="7 8">
    <name type="scientific">Effrenium voratum</name>
    <dbReference type="NCBI Taxonomy" id="2562239"/>
    <lineage>
        <taxon>Eukaryota</taxon>
        <taxon>Sar</taxon>
        <taxon>Alveolata</taxon>
        <taxon>Dinophyceae</taxon>
        <taxon>Suessiales</taxon>
        <taxon>Symbiodiniaceae</taxon>
        <taxon>Effrenium</taxon>
    </lineage>
</organism>
<comment type="similarity">
    <text evidence="1">Belongs to the prokaryotic/mitochondrial release factor family.</text>
</comment>
<dbReference type="Pfam" id="PF01522">
    <property type="entry name" value="Polysacc_deac_1"/>
    <property type="match status" value="1"/>
</dbReference>
<dbReference type="InterPro" id="IPR000352">
    <property type="entry name" value="Pep_chain_release_fac_I"/>
</dbReference>
<gene>
    <name evidence="7" type="ORF">EVOR1521_LOCUS9938</name>
</gene>
<dbReference type="InterPro" id="IPR011330">
    <property type="entry name" value="Glyco_hydro/deAcase_b/a-brl"/>
</dbReference>
<dbReference type="Gene3D" id="3.30.160.20">
    <property type="match status" value="1"/>
</dbReference>
<dbReference type="Proteomes" id="UP001178507">
    <property type="component" value="Unassembled WGS sequence"/>
</dbReference>
<evidence type="ECO:0000256" key="2">
    <source>
        <dbReference type="ARBA" id="ARBA00022481"/>
    </source>
</evidence>
<evidence type="ECO:0000313" key="8">
    <source>
        <dbReference type="Proteomes" id="UP001178507"/>
    </source>
</evidence>
<name>A0AA36I7S7_9DINO</name>
<keyword evidence="8" id="KW-1185">Reference proteome</keyword>
<dbReference type="Gene3D" id="3.20.20.370">
    <property type="entry name" value="Glycoside hydrolase/deacetylase"/>
    <property type="match status" value="1"/>
</dbReference>
<evidence type="ECO:0000256" key="3">
    <source>
        <dbReference type="ARBA" id="ARBA00022917"/>
    </source>
</evidence>
<dbReference type="GO" id="GO:0016810">
    <property type="term" value="F:hydrolase activity, acting on carbon-nitrogen (but not peptide) bonds"/>
    <property type="evidence" value="ECO:0007669"/>
    <property type="project" value="InterPro"/>
</dbReference>
<comment type="caution">
    <text evidence="7">The sequence shown here is derived from an EMBL/GenBank/DDBJ whole genome shotgun (WGS) entry which is preliminary data.</text>
</comment>
<feature type="region of interest" description="Disordered" evidence="5">
    <location>
        <begin position="635"/>
        <end position="671"/>
    </location>
</feature>
<dbReference type="GO" id="GO:0005737">
    <property type="term" value="C:cytoplasm"/>
    <property type="evidence" value="ECO:0007669"/>
    <property type="project" value="UniProtKB-ARBA"/>
</dbReference>
<feature type="domain" description="NodB homology" evidence="6">
    <location>
        <begin position="191"/>
        <end position="385"/>
    </location>
</feature>
<evidence type="ECO:0000259" key="6">
    <source>
        <dbReference type="PROSITE" id="PS51677"/>
    </source>
</evidence>